<feature type="transmembrane region" description="Helical" evidence="1">
    <location>
        <begin position="29"/>
        <end position="46"/>
    </location>
</feature>
<gene>
    <name evidence="2" type="ORF">EDC56_2396</name>
</gene>
<dbReference type="Pfam" id="PF06961">
    <property type="entry name" value="DUF1294"/>
    <property type="match status" value="1"/>
</dbReference>
<feature type="transmembrane region" description="Helical" evidence="1">
    <location>
        <begin position="93"/>
        <end position="113"/>
    </location>
</feature>
<keyword evidence="3" id="KW-1185">Reference proteome</keyword>
<evidence type="ECO:0000256" key="1">
    <source>
        <dbReference type="SAM" id="Phobius"/>
    </source>
</evidence>
<name>A0A3N2DQ81_9GAMM</name>
<dbReference type="Proteomes" id="UP000275394">
    <property type="component" value="Unassembled WGS sequence"/>
</dbReference>
<protein>
    <submittedName>
        <fullName evidence="2">Uncharacterized membrane protein YsdA (DUF1294 family)</fullName>
    </submittedName>
</protein>
<keyword evidence="1" id="KW-0472">Membrane</keyword>
<dbReference type="InterPro" id="IPR010718">
    <property type="entry name" value="DUF1294"/>
</dbReference>
<reference evidence="2 3" key="1">
    <citation type="submission" date="2018-11" db="EMBL/GenBank/DDBJ databases">
        <title>Genomic Encyclopedia of Type Strains, Phase IV (KMG-IV): sequencing the most valuable type-strain genomes for metagenomic binning, comparative biology and taxonomic classification.</title>
        <authorList>
            <person name="Goeker M."/>
        </authorList>
    </citation>
    <scope>NUCLEOTIDE SEQUENCE [LARGE SCALE GENOMIC DNA]</scope>
    <source>
        <strain evidence="2 3">DSM 100316</strain>
    </source>
</reference>
<dbReference type="OrthoDB" id="72963at2"/>
<dbReference type="RefSeq" id="WP_123712694.1">
    <property type="nucleotide sequence ID" value="NZ_RKHR01000004.1"/>
</dbReference>
<evidence type="ECO:0000313" key="3">
    <source>
        <dbReference type="Proteomes" id="UP000275394"/>
    </source>
</evidence>
<dbReference type="EMBL" id="RKHR01000004">
    <property type="protein sequence ID" value="ROS01947.1"/>
    <property type="molecule type" value="Genomic_DNA"/>
</dbReference>
<evidence type="ECO:0000313" key="2">
    <source>
        <dbReference type="EMBL" id="ROS01947.1"/>
    </source>
</evidence>
<proteinExistence type="predicted"/>
<comment type="caution">
    <text evidence="2">The sequence shown here is derived from an EMBL/GenBank/DDBJ whole genome shotgun (WGS) entry which is preliminary data.</text>
</comment>
<accession>A0A3N2DQ81</accession>
<sequence length="126" mass="14891">MRRPTINHYALVLLPFVLSMIIYDQHSLPLVLYVVMSVCAYVQCWLDKRRAERRQSRLSERSLHFVELLGGWPGALLAQRRFRHKTRKKTYRWVVRAIVLLHALAWGLVLYRLPLFDKLLSYLGSA</sequence>
<feature type="transmembrane region" description="Helical" evidence="1">
    <location>
        <begin position="7"/>
        <end position="23"/>
    </location>
</feature>
<keyword evidence="1" id="KW-1133">Transmembrane helix</keyword>
<keyword evidence="1" id="KW-0812">Transmembrane</keyword>
<organism evidence="2 3">
    <name type="scientific">Sinobacterium caligoides</name>
    <dbReference type="NCBI Taxonomy" id="933926"/>
    <lineage>
        <taxon>Bacteria</taxon>
        <taxon>Pseudomonadati</taxon>
        <taxon>Pseudomonadota</taxon>
        <taxon>Gammaproteobacteria</taxon>
        <taxon>Cellvibrionales</taxon>
        <taxon>Spongiibacteraceae</taxon>
        <taxon>Sinobacterium</taxon>
    </lineage>
</organism>
<dbReference type="AlphaFoldDB" id="A0A3N2DQ81"/>